<dbReference type="GO" id="GO:0005886">
    <property type="term" value="C:plasma membrane"/>
    <property type="evidence" value="ECO:0007669"/>
    <property type="project" value="UniProtKB-SubCell"/>
</dbReference>
<feature type="active site" evidence="3">
    <location>
        <position position="38"/>
    </location>
</feature>
<dbReference type="InterPro" id="IPR036286">
    <property type="entry name" value="LexA/Signal_pep-like_sf"/>
</dbReference>
<evidence type="ECO:0000256" key="3">
    <source>
        <dbReference type="PIRSR" id="PIRSR600223-1"/>
    </source>
</evidence>
<evidence type="ECO:0000259" key="5">
    <source>
        <dbReference type="Pfam" id="PF10502"/>
    </source>
</evidence>
<evidence type="ECO:0000256" key="4">
    <source>
        <dbReference type="RuleBase" id="RU362042"/>
    </source>
</evidence>
<proteinExistence type="inferred from homology"/>
<dbReference type="EC" id="3.4.21.89" evidence="4"/>
<reference evidence="6" key="1">
    <citation type="submission" date="2024-01" db="EMBL/GenBank/DDBJ databases">
        <title>The genome sequence of Micromonospora mangrovi CCTCC AA 2012012.</title>
        <authorList>
            <person name="Gao J."/>
        </authorList>
    </citation>
    <scope>NUCLEOTIDE SEQUENCE</scope>
    <source>
        <strain evidence="6">CCTCC AA 2012012</strain>
    </source>
</reference>
<dbReference type="InterPro" id="IPR019533">
    <property type="entry name" value="Peptidase_S26"/>
</dbReference>
<dbReference type="GO" id="GO:0006465">
    <property type="term" value="P:signal peptide processing"/>
    <property type="evidence" value="ECO:0007669"/>
    <property type="project" value="InterPro"/>
</dbReference>
<evidence type="ECO:0000313" key="7">
    <source>
        <dbReference type="EMBL" id="XCH72861.1"/>
    </source>
</evidence>
<evidence type="ECO:0000313" key="6">
    <source>
        <dbReference type="EMBL" id="XBP92164.1"/>
    </source>
</evidence>
<sequence length="161" mass="17280">MRRQLLWTAAAAAAPVLAATALTWARRHFSVVTIAGGSMAPTYQDGDRVLVRRTDVRSLRAGDVVVIEEPRSGDQGGEVARSDVHQPATREWMIKRILALPGEPVPRADVPALATAPGEVVPRGCVVVVGDAGRRSYDSKQAGYFSLDRVLGVAVRPMRAN</sequence>
<dbReference type="EMBL" id="CP159342">
    <property type="protein sequence ID" value="XCH72861.1"/>
    <property type="molecule type" value="Genomic_DNA"/>
</dbReference>
<dbReference type="AlphaFoldDB" id="A0AAU7M3M1"/>
<dbReference type="GO" id="GO:0004252">
    <property type="term" value="F:serine-type endopeptidase activity"/>
    <property type="evidence" value="ECO:0007669"/>
    <property type="project" value="InterPro"/>
</dbReference>
<dbReference type="NCBIfam" id="TIGR02227">
    <property type="entry name" value="sigpep_I_bact"/>
    <property type="match status" value="1"/>
</dbReference>
<protein>
    <recommendedName>
        <fullName evidence="4">Signal peptidase I</fullName>
        <ecNumber evidence="4">3.4.21.89</ecNumber>
    </recommendedName>
</protein>
<dbReference type="SUPFAM" id="SSF51306">
    <property type="entry name" value="LexA/Signal peptidase"/>
    <property type="match status" value="1"/>
</dbReference>
<dbReference type="Pfam" id="PF10502">
    <property type="entry name" value="Peptidase_S26"/>
    <property type="match status" value="1"/>
</dbReference>
<evidence type="ECO:0000256" key="2">
    <source>
        <dbReference type="ARBA" id="ARBA00009370"/>
    </source>
</evidence>
<comment type="subcellular location">
    <subcellularLocation>
        <location evidence="1">Cell membrane</location>
        <topology evidence="1">Single-pass type II membrane protein</topology>
    </subcellularLocation>
    <subcellularLocation>
        <location evidence="4">Membrane</location>
        <topology evidence="4">Single-pass type II membrane protein</topology>
    </subcellularLocation>
</comment>
<feature type="domain" description="Peptidase S26" evidence="5">
    <location>
        <begin position="16"/>
        <end position="107"/>
    </location>
</feature>
<organism evidence="6">
    <name type="scientific">Micromonospora sp. CCTCC AA 2012012</name>
    <dbReference type="NCBI Taxonomy" id="3111921"/>
    <lineage>
        <taxon>Bacteria</taxon>
        <taxon>Bacillati</taxon>
        <taxon>Actinomycetota</taxon>
        <taxon>Actinomycetes</taxon>
        <taxon>Micromonosporales</taxon>
        <taxon>Micromonosporaceae</taxon>
        <taxon>Micromonospora</taxon>
    </lineage>
</organism>
<comment type="catalytic activity">
    <reaction evidence="4">
        <text>Cleavage of hydrophobic, N-terminal signal or leader sequences from secreted and periplasmic proteins.</text>
        <dbReference type="EC" id="3.4.21.89"/>
    </reaction>
</comment>
<dbReference type="Gene3D" id="2.10.109.10">
    <property type="entry name" value="Umud Fragment, subunit A"/>
    <property type="match status" value="1"/>
</dbReference>
<reference evidence="7" key="2">
    <citation type="submission" date="2024-06" db="EMBL/GenBank/DDBJ databases">
        <title>Micromonospora mangrovi CCTCC AA 2012012 genome sequences.</title>
        <authorList>
            <person name="Gao J."/>
        </authorList>
    </citation>
    <scope>NUCLEOTIDE SEQUENCE</scope>
    <source>
        <strain evidence="7">CCTCC AA 2012012</strain>
    </source>
</reference>
<comment type="similarity">
    <text evidence="2 4">Belongs to the peptidase S26 family.</text>
</comment>
<dbReference type="InterPro" id="IPR000223">
    <property type="entry name" value="Pept_S26A_signal_pept_1"/>
</dbReference>
<accession>A0AAU7M3M1</accession>
<gene>
    <name evidence="6" type="primary">lepB</name>
    <name evidence="7" type="ORF">ABUL08_21400</name>
    <name evidence="6" type="ORF">VK199_21325</name>
</gene>
<dbReference type="EMBL" id="CP157762">
    <property type="protein sequence ID" value="XBP92164.1"/>
    <property type="molecule type" value="Genomic_DNA"/>
</dbReference>
<dbReference type="RefSeq" id="WP_350931739.1">
    <property type="nucleotide sequence ID" value="NZ_CP157762.1"/>
</dbReference>
<feature type="active site" evidence="3">
    <location>
        <position position="95"/>
    </location>
</feature>
<dbReference type="PANTHER" id="PTHR43390">
    <property type="entry name" value="SIGNAL PEPTIDASE I"/>
    <property type="match status" value="1"/>
</dbReference>
<dbReference type="PRINTS" id="PR00727">
    <property type="entry name" value="LEADERPTASE"/>
</dbReference>
<keyword evidence="4 6" id="KW-0378">Hydrolase</keyword>
<dbReference type="CDD" id="cd06462">
    <property type="entry name" value="Peptidase_S24_S26"/>
    <property type="match status" value="1"/>
</dbReference>
<keyword evidence="4" id="KW-0645">Protease</keyword>
<name>A0AAU7M3M1_9ACTN</name>
<dbReference type="GO" id="GO:0009003">
    <property type="term" value="F:signal peptidase activity"/>
    <property type="evidence" value="ECO:0007669"/>
    <property type="project" value="UniProtKB-EC"/>
</dbReference>
<dbReference type="PANTHER" id="PTHR43390:SF1">
    <property type="entry name" value="CHLOROPLAST PROCESSING PEPTIDASE"/>
    <property type="match status" value="1"/>
</dbReference>
<evidence type="ECO:0000256" key="1">
    <source>
        <dbReference type="ARBA" id="ARBA00004401"/>
    </source>
</evidence>